<organism evidence="2 3">
    <name type="scientific">Byssothecium circinans</name>
    <dbReference type="NCBI Taxonomy" id="147558"/>
    <lineage>
        <taxon>Eukaryota</taxon>
        <taxon>Fungi</taxon>
        <taxon>Dikarya</taxon>
        <taxon>Ascomycota</taxon>
        <taxon>Pezizomycotina</taxon>
        <taxon>Dothideomycetes</taxon>
        <taxon>Pleosporomycetidae</taxon>
        <taxon>Pleosporales</taxon>
        <taxon>Massarineae</taxon>
        <taxon>Massarinaceae</taxon>
        <taxon>Byssothecium</taxon>
    </lineage>
</organism>
<dbReference type="AlphaFoldDB" id="A0A6A5U5I4"/>
<reference evidence="2" key="1">
    <citation type="journal article" date="2020" name="Stud. Mycol.">
        <title>101 Dothideomycetes genomes: a test case for predicting lifestyles and emergence of pathogens.</title>
        <authorList>
            <person name="Haridas S."/>
            <person name="Albert R."/>
            <person name="Binder M."/>
            <person name="Bloem J."/>
            <person name="Labutti K."/>
            <person name="Salamov A."/>
            <person name="Andreopoulos B."/>
            <person name="Baker S."/>
            <person name="Barry K."/>
            <person name="Bills G."/>
            <person name="Bluhm B."/>
            <person name="Cannon C."/>
            <person name="Castanera R."/>
            <person name="Culley D."/>
            <person name="Daum C."/>
            <person name="Ezra D."/>
            <person name="Gonzalez J."/>
            <person name="Henrissat B."/>
            <person name="Kuo A."/>
            <person name="Liang C."/>
            <person name="Lipzen A."/>
            <person name="Lutzoni F."/>
            <person name="Magnuson J."/>
            <person name="Mondo S."/>
            <person name="Nolan M."/>
            <person name="Ohm R."/>
            <person name="Pangilinan J."/>
            <person name="Park H.-J."/>
            <person name="Ramirez L."/>
            <person name="Alfaro M."/>
            <person name="Sun H."/>
            <person name="Tritt A."/>
            <person name="Yoshinaga Y."/>
            <person name="Zwiers L.-H."/>
            <person name="Turgeon B."/>
            <person name="Goodwin S."/>
            <person name="Spatafora J."/>
            <person name="Crous P."/>
            <person name="Grigoriev I."/>
        </authorList>
    </citation>
    <scope>NUCLEOTIDE SEQUENCE</scope>
    <source>
        <strain evidence="2">CBS 675.92</strain>
    </source>
</reference>
<protein>
    <submittedName>
        <fullName evidence="2">Uncharacterized protein</fullName>
    </submittedName>
</protein>
<keyword evidence="3" id="KW-1185">Reference proteome</keyword>
<feature type="region of interest" description="Disordered" evidence="1">
    <location>
        <begin position="29"/>
        <end position="55"/>
    </location>
</feature>
<dbReference type="Proteomes" id="UP000800035">
    <property type="component" value="Unassembled WGS sequence"/>
</dbReference>
<evidence type="ECO:0000313" key="3">
    <source>
        <dbReference type="Proteomes" id="UP000800035"/>
    </source>
</evidence>
<gene>
    <name evidence="2" type="ORF">CC80DRAFT_284952</name>
</gene>
<accession>A0A6A5U5I4</accession>
<feature type="compositionally biased region" description="Polar residues" evidence="1">
    <location>
        <begin position="29"/>
        <end position="54"/>
    </location>
</feature>
<evidence type="ECO:0000313" key="2">
    <source>
        <dbReference type="EMBL" id="KAF1960105.1"/>
    </source>
</evidence>
<evidence type="ECO:0000256" key="1">
    <source>
        <dbReference type="SAM" id="MobiDB-lite"/>
    </source>
</evidence>
<sequence>MVLLRLLFSNGENAITLLNPLLTHTPFPSSTGLLGSKPTQQPRSIYSKQPSRPVSPSHGCGFGIKDQSSKHCSYPTLKTRRSSLSFIGHPQGRRECTASNSRGLALIPSVWDSSSGSFHWTAARPRRILFEGWGICWRLQGCRCRDAHVLR</sequence>
<proteinExistence type="predicted"/>
<dbReference type="EMBL" id="ML976983">
    <property type="protein sequence ID" value="KAF1960105.1"/>
    <property type="molecule type" value="Genomic_DNA"/>
</dbReference>
<name>A0A6A5U5I4_9PLEO</name>